<dbReference type="STRING" id="1801743.A2824_00410"/>
<gene>
    <name evidence="2" type="ORF">A2824_00410</name>
</gene>
<accession>A0A1F6VLR5</accession>
<organism evidence="2 3">
    <name type="scientific">Candidatus Nomurabacteria bacterium RIFCSPHIGHO2_01_FULL_42_16</name>
    <dbReference type="NCBI Taxonomy" id="1801743"/>
    <lineage>
        <taxon>Bacteria</taxon>
        <taxon>Candidatus Nomuraibacteriota</taxon>
    </lineage>
</organism>
<evidence type="ECO:0000313" key="3">
    <source>
        <dbReference type="Proteomes" id="UP000178059"/>
    </source>
</evidence>
<dbReference type="EMBL" id="MFTT01000002">
    <property type="protein sequence ID" value="OGI70620.1"/>
    <property type="molecule type" value="Genomic_DNA"/>
</dbReference>
<proteinExistence type="predicted"/>
<name>A0A1F6VLR5_9BACT</name>
<dbReference type="AlphaFoldDB" id="A0A1F6VLR5"/>
<reference evidence="2 3" key="1">
    <citation type="journal article" date="2016" name="Nat. Commun.">
        <title>Thousands of microbial genomes shed light on interconnected biogeochemical processes in an aquifer system.</title>
        <authorList>
            <person name="Anantharaman K."/>
            <person name="Brown C.T."/>
            <person name="Hug L.A."/>
            <person name="Sharon I."/>
            <person name="Castelle C.J."/>
            <person name="Probst A.J."/>
            <person name="Thomas B.C."/>
            <person name="Singh A."/>
            <person name="Wilkins M.J."/>
            <person name="Karaoz U."/>
            <person name="Brodie E.L."/>
            <person name="Williams K.H."/>
            <person name="Hubbard S.S."/>
            <person name="Banfield J.F."/>
        </authorList>
    </citation>
    <scope>NUCLEOTIDE SEQUENCE [LARGE SCALE GENOMIC DNA]</scope>
</reference>
<feature type="compositionally biased region" description="Polar residues" evidence="1">
    <location>
        <begin position="1"/>
        <end position="10"/>
    </location>
</feature>
<evidence type="ECO:0000256" key="1">
    <source>
        <dbReference type="SAM" id="MobiDB-lite"/>
    </source>
</evidence>
<feature type="region of interest" description="Disordered" evidence="1">
    <location>
        <begin position="1"/>
        <end position="29"/>
    </location>
</feature>
<sequence>MKQTPSVTTINKPPNAPPTPKATEGHGKALAGKPTIAQLNDLIKEIESDALVDALDVSPWMKETFIPGLIRKALLGENLKELLDSFRIGDKPNTQISQEDAELIINKAKNEKYKDKLAELIKENEQKALAKNIPEVAKTEIPKVVPKKERPRPVPKSEVPGTPSVLPYEVKPASVKGQPVKKPEVIPHLKKDELEPKRVELQKLQQEISEKKEEKSIIHKFISKAKAEKNEKVLPQLYKSLGEINKKLTPMYKKRDELRALKKKSA</sequence>
<dbReference type="Proteomes" id="UP000178059">
    <property type="component" value="Unassembled WGS sequence"/>
</dbReference>
<feature type="region of interest" description="Disordered" evidence="1">
    <location>
        <begin position="146"/>
        <end position="167"/>
    </location>
</feature>
<protein>
    <submittedName>
        <fullName evidence="2">Uncharacterized protein</fullName>
    </submittedName>
</protein>
<evidence type="ECO:0000313" key="2">
    <source>
        <dbReference type="EMBL" id="OGI70620.1"/>
    </source>
</evidence>
<comment type="caution">
    <text evidence="2">The sequence shown here is derived from an EMBL/GenBank/DDBJ whole genome shotgun (WGS) entry which is preliminary data.</text>
</comment>